<dbReference type="PANTHER" id="PTHR34203:SF15">
    <property type="entry name" value="SLL1173 PROTEIN"/>
    <property type="match status" value="1"/>
</dbReference>
<dbReference type="PANTHER" id="PTHR34203">
    <property type="entry name" value="METHYLTRANSFERASE, FKBM FAMILY PROTEIN"/>
    <property type="match status" value="1"/>
</dbReference>
<dbReference type="NCBIfam" id="TIGR01444">
    <property type="entry name" value="fkbM_fam"/>
    <property type="match status" value="1"/>
</dbReference>
<evidence type="ECO:0000259" key="1">
    <source>
        <dbReference type="Pfam" id="PF05050"/>
    </source>
</evidence>
<dbReference type="Proteomes" id="UP001216139">
    <property type="component" value="Chromosome"/>
</dbReference>
<evidence type="ECO:0000313" key="2">
    <source>
        <dbReference type="EMBL" id="WCT11872.1"/>
    </source>
</evidence>
<accession>A0ABY7T9J5</accession>
<reference evidence="2 3" key="1">
    <citation type="submission" date="2023-02" db="EMBL/GenBank/DDBJ databases">
        <title>Genome sequence of Mucilaginibacter jinjuensis strain KACC 16571.</title>
        <authorList>
            <person name="Kim S."/>
            <person name="Heo J."/>
            <person name="Kwon S.-W."/>
        </authorList>
    </citation>
    <scope>NUCLEOTIDE SEQUENCE [LARGE SCALE GENOMIC DNA]</scope>
    <source>
        <strain evidence="2 3">KACC 16571</strain>
    </source>
</reference>
<dbReference type="InterPro" id="IPR029063">
    <property type="entry name" value="SAM-dependent_MTases_sf"/>
</dbReference>
<proteinExistence type="predicted"/>
<keyword evidence="2" id="KW-0808">Transferase</keyword>
<dbReference type="Gene3D" id="3.40.50.150">
    <property type="entry name" value="Vaccinia Virus protein VP39"/>
    <property type="match status" value="1"/>
</dbReference>
<name>A0ABY7T9J5_9SPHI</name>
<dbReference type="EMBL" id="CP117167">
    <property type="protein sequence ID" value="WCT11872.1"/>
    <property type="molecule type" value="Genomic_DNA"/>
</dbReference>
<dbReference type="SUPFAM" id="SSF53335">
    <property type="entry name" value="S-adenosyl-L-methionine-dependent methyltransferases"/>
    <property type="match status" value="1"/>
</dbReference>
<gene>
    <name evidence="2" type="ORF">PQO05_24370</name>
</gene>
<dbReference type="Pfam" id="PF05050">
    <property type="entry name" value="Methyltransf_21"/>
    <property type="match status" value="1"/>
</dbReference>
<keyword evidence="2" id="KW-0489">Methyltransferase</keyword>
<protein>
    <submittedName>
        <fullName evidence="2">FkbM family methyltransferase</fullName>
    </submittedName>
</protein>
<dbReference type="InterPro" id="IPR052514">
    <property type="entry name" value="SAM-dependent_MTase"/>
</dbReference>
<dbReference type="GO" id="GO:0008168">
    <property type="term" value="F:methyltransferase activity"/>
    <property type="evidence" value="ECO:0007669"/>
    <property type="project" value="UniProtKB-KW"/>
</dbReference>
<organism evidence="2 3">
    <name type="scientific">Mucilaginibacter jinjuensis</name>
    <dbReference type="NCBI Taxonomy" id="1176721"/>
    <lineage>
        <taxon>Bacteria</taxon>
        <taxon>Pseudomonadati</taxon>
        <taxon>Bacteroidota</taxon>
        <taxon>Sphingobacteriia</taxon>
        <taxon>Sphingobacteriales</taxon>
        <taxon>Sphingobacteriaceae</taxon>
        <taxon>Mucilaginibacter</taxon>
    </lineage>
</organism>
<dbReference type="RefSeq" id="WP_273630067.1">
    <property type="nucleotide sequence ID" value="NZ_CP117167.1"/>
</dbReference>
<keyword evidence="3" id="KW-1185">Reference proteome</keyword>
<sequence length="283" mass="32363">MASVKSPIRTLVKPFLFRLLGKRGYKYAQFYGKKRDIQHRLVEEKEMELLPYFVKPGDCAIDVGANYAYYTDRLSGLAGNEGKVFAFEPIPFTYMVCAMIVKSNKLGNVSLFNLGVSDKNQTLKFSVPKLSYGPISAGQAHIATRTNAEEDKQKYYNFEQEEEVTCDVVALDTFNLELSGKNVSFIKIDIEGAEYFALKGMEQLIKKHLPVILIEVQPYFLNGFNIEASDLESYISQTLGYNIYYYDEELKKLKPLKTELFDANFILIPVSKIDSYQQIIYDK</sequence>
<dbReference type="InterPro" id="IPR006342">
    <property type="entry name" value="FkbM_mtfrase"/>
</dbReference>
<evidence type="ECO:0000313" key="3">
    <source>
        <dbReference type="Proteomes" id="UP001216139"/>
    </source>
</evidence>
<dbReference type="GO" id="GO:0032259">
    <property type="term" value="P:methylation"/>
    <property type="evidence" value="ECO:0007669"/>
    <property type="project" value="UniProtKB-KW"/>
</dbReference>
<feature type="domain" description="Methyltransferase FkbM" evidence="1">
    <location>
        <begin position="62"/>
        <end position="241"/>
    </location>
</feature>